<dbReference type="AlphaFoldDB" id="A0A9W6J5G4"/>
<dbReference type="Pfam" id="PF13579">
    <property type="entry name" value="Glyco_trans_4_4"/>
    <property type="match status" value="1"/>
</dbReference>
<accession>A0A9W6J5G4</accession>
<keyword evidence="2" id="KW-0808">Transferase</keyword>
<dbReference type="CDD" id="cd03808">
    <property type="entry name" value="GT4_CapM-like"/>
    <property type="match status" value="1"/>
</dbReference>
<dbReference type="SUPFAM" id="SSF53756">
    <property type="entry name" value="UDP-Glycosyltransferase/glycogen phosphorylase"/>
    <property type="match status" value="1"/>
</dbReference>
<dbReference type="PANTHER" id="PTHR12526:SF638">
    <property type="entry name" value="SPORE COAT PROTEIN SA"/>
    <property type="match status" value="1"/>
</dbReference>
<dbReference type="RefSeq" id="WP_271169944.1">
    <property type="nucleotide sequence ID" value="NZ_BSFI01000023.1"/>
</dbReference>
<gene>
    <name evidence="2" type="ORF">GCM10008179_33620</name>
</gene>
<dbReference type="InterPro" id="IPR028098">
    <property type="entry name" value="Glyco_trans_4-like_N"/>
</dbReference>
<evidence type="ECO:0000313" key="2">
    <source>
        <dbReference type="EMBL" id="GLK69724.1"/>
    </source>
</evidence>
<evidence type="ECO:0000313" key="3">
    <source>
        <dbReference type="Proteomes" id="UP001143372"/>
    </source>
</evidence>
<dbReference type="Gene3D" id="3.40.50.2000">
    <property type="entry name" value="Glycogen Phosphorylase B"/>
    <property type="match status" value="2"/>
</dbReference>
<organism evidence="2 3">
    <name type="scientific">Hansschlegelia plantiphila</name>
    <dbReference type="NCBI Taxonomy" id="374655"/>
    <lineage>
        <taxon>Bacteria</taxon>
        <taxon>Pseudomonadati</taxon>
        <taxon>Pseudomonadota</taxon>
        <taxon>Alphaproteobacteria</taxon>
        <taxon>Hyphomicrobiales</taxon>
        <taxon>Methylopilaceae</taxon>
        <taxon>Hansschlegelia</taxon>
    </lineage>
</organism>
<reference evidence="2" key="2">
    <citation type="submission" date="2023-01" db="EMBL/GenBank/DDBJ databases">
        <authorList>
            <person name="Sun Q."/>
            <person name="Evtushenko L."/>
        </authorList>
    </citation>
    <scope>NUCLEOTIDE SEQUENCE</scope>
    <source>
        <strain evidence="2">VKM B-2347</strain>
    </source>
</reference>
<protein>
    <submittedName>
        <fullName evidence="2">Glycosyl transferase</fullName>
    </submittedName>
</protein>
<keyword evidence="3" id="KW-1185">Reference proteome</keyword>
<reference evidence="2" key="1">
    <citation type="journal article" date="2014" name="Int. J. Syst. Evol. Microbiol.">
        <title>Complete genome sequence of Corynebacterium casei LMG S-19264T (=DSM 44701T), isolated from a smear-ripened cheese.</title>
        <authorList>
            <consortium name="US DOE Joint Genome Institute (JGI-PGF)"/>
            <person name="Walter F."/>
            <person name="Albersmeier A."/>
            <person name="Kalinowski J."/>
            <person name="Ruckert C."/>
        </authorList>
    </citation>
    <scope>NUCLEOTIDE SEQUENCE</scope>
    <source>
        <strain evidence="2">VKM B-2347</strain>
    </source>
</reference>
<dbReference type="Proteomes" id="UP001143372">
    <property type="component" value="Unassembled WGS sequence"/>
</dbReference>
<evidence type="ECO:0000259" key="1">
    <source>
        <dbReference type="Pfam" id="PF13579"/>
    </source>
</evidence>
<dbReference type="PANTHER" id="PTHR12526">
    <property type="entry name" value="GLYCOSYLTRANSFERASE"/>
    <property type="match status" value="1"/>
</dbReference>
<dbReference type="Pfam" id="PF13692">
    <property type="entry name" value="Glyco_trans_1_4"/>
    <property type="match status" value="1"/>
</dbReference>
<sequence length="378" mass="41572">MPKILLSANAAWNLANFRGGLIRGLLSAGHELVAAAPWDEHARRLEVLGCRFVSLPMDNKGTSPAADARLFQRYRRLIKSQKPDIYLGFTIKPNVYGTLAARSLGVPVINNISGLGTAFIRDSWLTRAVQALYRIALTRSSIVFFQNSEDLELFARLRLVQRERVAILPGSGVDLAHHTPAPMADRGGAARFLLIARLLRDKGVGEYVEAAAAVRRDFPNARFQILGFLDVDNRTAVTRAEMSAWVAAGLVDYLGATDDVRPFIAEADCVVLPSYREGTPRTLLEGAAAARPLIATNVPGCREPVRDGHNGFLCAVRDGSSLANAMRRFLEASYDARVEMGRRSRAIAEDRYDERFVIDAYLNAIDVALSAPRKAVRR</sequence>
<comment type="caution">
    <text evidence="2">The sequence shown here is derived from an EMBL/GenBank/DDBJ whole genome shotgun (WGS) entry which is preliminary data.</text>
</comment>
<dbReference type="GO" id="GO:0016757">
    <property type="term" value="F:glycosyltransferase activity"/>
    <property type="evidence" value="ECO:0007669"/>
    <property type="project" value="UniProtKB-ARBA"/>
</dbReference>
<name>A0A9W6J5G4_9HYPH</name>
<dbReference type="EMBL" id="BSFI01000023">
    <property type="protein sequence ID" value="GLK69724.1"/>
    <property type="molecule type" value="Genomic_DNA"/>
</dbReference>
<feature type="domain" description="Glycosyltransferase subfamily 4-like N-terminal" evidence="1">
    <location>
        <begin position="20"/>
        <end position="169"/>
    </location>
</feature>
<proteinExistence type="predicted"/>